<dbReference type="PANTHER" id="PTHR12970:SF1">
    <property type="entry name" value="PROTEASOME ASSEMBLY CHAPERONE 2"/>
    <property type="match status" value="1"/>
</dbReference>
<accession>A0A9Q5HVU4</accession>
<dbReference type="Proteomes" id="UP000757232">
    <property type="component" value="Unassembled WGS sequence"/>
</dbReference>
<evidence type="ECO:0000256" key="1">
    <source>
        <dbReference type="ARBA" id="ARBA00019186"/>
    </source>
</evidence>
<evidence type="ECO:0000313" key="5">
    <source>
        <dbReference type="EMBL" id="OCB86810.1"/>
    </source>
</evidence>
<comment type="subunit">
    <text evidence="4">Component of the 20S proteasome chaperone.</text>
</comment>
<dbReference type="PIRSF" id="PIRSF010044">
    <property type="entry name" value="UCP010044"/>
    <property type="match status" value="1"/>
</dbReference>
<evidence type="ECO:0000313" key="6">
    <source>
        <dbReference type="Proteomes" id="UP000757232"/>
    </source>
</evidence>
<comment type="caution">
    <text evidence="5">The sequence shown here is derived from an EMBL/GenBank/DDBJ whole genome shotgun (WGS) entry which is preliminary data.</text>
</comment>
<dbReference type="InterPro" id="IPR038389">
    <property type="entry name" value="PSMG2_sf"/>
</dbReference>
<sequence>MMDFYYPLIPSFSLKSKTLIVPVVSVGNVAQLAADLLIATLGLQQLGVFDPTYLIPVVGAREEGPGITTPMELFGKEGADILVIQQRSPVLKSRKEAFSVSLREFIQANEIGAVLYLTGVDVTNRSDAQMMSPIYALTAPDLPSLGSSSLSLVSQLPIYKFEPSDTTEIPARLSSSAIPFVPGGGLTRRLLALSTTQSSKPIPTAAILRFVLEGDNRGDAEFFASVIARILKLDVKEWKQPPSWKVGLFGTPHDQTLYG</sequence>
<dbReference type="OrthoDB" id="10260712at2759"/>
<evidence type="ECO:0000256" key="3">
    <source>
        <dbReference type="ARBA" id="ARBA00025745"/>
    </source>
</evidence>
<comment type="similarity">
    <text evidence="3 4">Belongs to the PSMG2 family.</text>
</comment>
<evidence type="ECO:0000256" key="2">
    <source>
        <dbReference type="ARBA" id="ARBA00023186"/>
    </source>
</evidence>
<gene>
    <name evidence="5" type="ORF">A7U60_g5983</name>
</gene>
<organism evidence="5 6">
    <name type="scientific">Sanghuangporus baumii</name>
    <name type="common">Phellinus baumii</name>
    <dbReference type="NCBI Taxonomy" id="108892"/>
    <lineage>
        <taxon>Eukaryota</taxon>
        <taxon>Fungi</taxon>
        <taxon>Dikarya</taxon>
        <taxon>Basidiomycota</taxon>
        <taxon>Agaricomycotina</taxon>
        <taxon>Agaricomycetes</taxon>
        <taxon>Hymenochaetales</taxon>
        <taxon>Hymenochaetaceae</taxon>
        <taxon>Sanghuangporus</taxon>
    </lineage>
</organism>
<dbReference type="AlphaFoldDB" id="A0A9Q5HVU4"/>
<reference evidence="5" key="1">
    <citation type="submission" date="2016-06" db="EMBL/GenBank/DDBJ databases">
        <title>Draft Genome sequence of the fungus Inonotus baumii.</title>
        <authorList>
            <person name="Zhu H."/>
            <person name="Lin W."/>
        </authorList>
    </citation>
    <scope>NUCLEOTIDE SEQUENCE</scope>
    <source>
        <strain evidence="5">821</strain>
    </source>
</reference>
<dbReference type="Gene3D" id="3.40.50.10900">
    <property type="entry name" value="PAC-like subunit"/>
    <property type="match status" value="2"/>
</dbReference>
<dbReference type="InterPro" id="IPR016562">
    <property type="entry name" value="Proteasome_assmbl_chp_2_euk"/>
</dbReference>
<dbReference type="Pfam" id="PF09754">
    <property type="entry name" value="PAC2"/>
    <property type="match status" value="1"/>
</dbReference>
<keyword evidence="6" id="KW-1185">Reference proteome</keyword>
<name>A0A9Q5HVU4_SANBA</name>
<dbReference type="GO" id="GO:0005829">
    <property type="term" value="C:cytosol"/>
    <property type="evidence" value="ECO:0007669"/>
    <property type="project" value="TreeGrafter"/>
</dbReference>
<keyword evidence="2 4" id="KW-0143">Chaperone</keyword>
<evidence type="ECO:0000256" key="4">
    <source>
        <dbReference type="PIRNR" id="PIRNR010044"/>
    </source>
</evidence>
<dbReference type="SUPFAM" id="SSF159659">
    <property type="entry name" value="Cgl1923-like"/>
    <property type="match status" value="1"/>
</dbReference>
<dbReference type="PANTHER" id="PTHR12970">
    <property type="entry name" value="PROTEASOME ASSEMBLY CHAPERONE 2"/>
    <property type="match status" value="1"/>
</dbReference>
<dbReference type="InterPro" id="IPR019151">
    <property type="entry name" value="Proteasome_assmbl_chaperone_2"/>
</dbReference>
<dbReference type="GO" id="GO:0043248">
    <property type="term" value="P:proteasome assembly"/>
    <property type="evidence" value="ECO:0007669"/>
    <property type="project" value="TreeGrafter"/>
</dbReference>
<protein>
    <recommendedName>
        <fullName evidence="1 4">Proteasome assembly chaperone 2</fullName>
    </recommendedName>
</protein>
<proteinExistence type="inferred from homology"/>
<dbReference type="GO" id="GO:0005634">
    <property type="term" value="C:nucleus"/>
    <property type="evidence" value="ECO:0007669"/>
    <property type="project" value="TreeGrafter"/>
</dbReference>
<comment type="function">
    <text evidence="4">Involved in 20S proteasome assembly.</text>
</comment>
<dbReference type="EMBL" id="LNZH02000198">
    <property type="protein sequence ID" value="OCB86810.1"/>
    <property type="molecule type" value="Genomic_DNA"/>
</dbReference>